<feature type="region of interest" description="Disordered" evidence="3">
    <location>
        <begin position="1"/>
        <end position="41"/>
    </location>
</feature>
<dbReference type="EMBL" id="AP023356">
    <property type="protein sequence ID" value="BCJ45375.1"/>
    <property type="molecule type" value="Genomic_DNA"/>
</dbReference>
<name>A0ABM7M1D2_9ACTN</name>
<dbReference type="Pfam" id="PF13385">
    <property type="entry name" value="Laminin_G_3"/>
    <property type="match status" value="1"/>
</dbReference>
<evidence type="ECO:0000313" key="5">
    <source>
        <dbReference type="EMBL" id="BCJ45375.1"/>
    </source>
</evidence>
<dbReference type="SUPFAM" id="SSF49899">
    <property type="entry name" value="Concanavalin A-like lectins/glucanases"/>
    <property type="match status" value="1"/>
</dbReference>
<dbReference type="InterPro" id="IPR042837">
    <property type="entry name" value="PTX3"/>
</dbReference>
<dbReference type="InterPro" id="IPR006558">
    <property type="entry name" value="LamG-like"/>
</dbReference>
<protein>
    <recommendedName>
        <fullName evidence="4">LamG-like jellyroll fold domain-containing protein</fullName>
    </recommendedName>
</protein>
<dbReference type="PANTHER" id="PTHR46943">
    <property type="entry name" value="PENTRAXIN-RELATED PROTEIN PTX3"/>
    <property type="match status" value="1"/>
</dbReference>
<evidence type="ECO:0000259" key="4">
    <source>
        <dbReference type="SMART" id="SM00560"/>
    </source>
</evidence>
<evidence type="ECO:0000313" key="6">
    <source>
        <dbReference type="Proteomes" id="UP000676967"/>
    </source>
</evidence>
<gene>
    <name evidence="5" type="ORF">Aiant_60320</name>
</gene>
<sequence>MAAVGLARARSGGTTAPSALPAASGTGGAAPPPACPSVTSAAATGTASTPVLWWRFGEGAGSIACDASGSGNAATLSAAAGWRPGSPGALQLTSGGYAAGSAPAVRTDRSFTVMAWVYLTDKRAPHGVLSQPGEVSSGFVLEYEKPADSWRLIMPRSDSAGPEVDGPSSASPPALNTWTHLAGRYDADRGTITLFVDGTADESVPHASAWAAAGPIQAGRTWYDGAWTDRFAGSIKDVRAYPQALSTAEIATIARDTRPA</sequence>
<dbReference type="SMART" id="SM00560">
    <property type="entry name" value="LamGL"/>
    <property type="match status" value="1"/>
</dbReference>
<keyword evidence="2" id="KW-1015">Disulfide bond</keyword>
<organism evidence="5 6">
    <name type="scientific">Actinoplanes ianthinogenes</name>
    <dbReference type="NCBI Taxonomy" id="122358"/>
    <lineage>
        <taxon>Bacteria</taxon>
        <taxon>Bacillati</taxon>
        <taxon>Actinomycetota</taxon>
        <taxon>Actinomycetes</taxon>
        <taxon>Micromonosporales</taxon>
        <taxon>Micromonosporaceae</taxon>
        <taxon>Actinoplanes</taxon>
    </lineage>
</organism>
<dbReference type="RefSeq" id="WP_189336367.1">
    <property type="nucleotide sequence ID" value="NZ_AP023356.1"/>
</dbReference>
<dbReference type="InterPro" id="IPR013320">
    <property type="entry name" value="ConA-like_dom_sf"/>
</dbReference>
<dbReference type="Proteomes" id="UP000676967">
    <property type="component" value="Chromosome"/>
</dbReference>
<reference evidence="5 6" key="1">
    <citation type="submission" date="2020-08" db="EMBL/GenBank/DDBJ databases">
        <title>Whole genome shotgun sequence of Actinoplanes ianthinogenes NBRC 13996.</title>
        <authorList>
            <person name="Komaki H."/>
            <person name="Tamura T."/>
        </authorList>
    </citation>
    <scope>NUCLEOTIDE SEQUENCE [LARGE SCALE GENOMIC DNA]</scope>
    <source>
        <strain evidence="5 6">NBRC 13996</strain>
    </source>
</reference>
<proteinExistence type="predicted"/>
<feature type="domain" description="LamG-like jellyroll fold" evidence="4">
    <location>
        <begin position="109"/>
        <end position="248"/>
    </location>
</feature>
<feature type="compositionally biased region" description="Low complexity" evidence="3">
    <location>
        <begin position="12"/>
        <end position="24"/>
    </location>
</feature>
<dbReference type="PANTHER" id="PTHR46943:SF1">
    <property type="entry name" value="PENTRAXIN-RELATED PROTEIN PTX3"/>
    <property type="match status" value="1"/>
</dbReference>
<keyword evidence="1" id="KW-0732">Signal</keyword>
<dbReference type="Gene3D" id="2.60.120.200">
    <property type="match status" value="1"/>
</dbReference>
<evidence type="ECO:0000256" key="2">
    <source>
        <dbReference type="ARBA" id="ARBA00023157"/>
    </source>
</evidence>
<evidence type="ECO:0000256" key="1">
    <source>
        <dbReference type="ARBA" id="ARBA00022729"/>
    </source>
</evidence>
<keyword evidence="6" id="KW-1185">Reference proteome</keyword>
<accession>A0ABM7M1D2</accession>
<evidence type="ECO:0000256" key="3">
    <source>
        <dbReference type="SAM" id="MobiDB-lite"/>
    </source>
</evidence>